<sequence>MTAPAPSPEAPSEAMILTDAHIQPKTNNPDHGVMDIGKNCAFCNQLDFLPFVCEYCKGTFCEQHRRLEAHQCKHSNRFRNQGGTGGYRYSGPSVKSLFPDANARKFEQERQFERSQSPVPVTIKQKLGTKAMAKFQRFIDSNSTLGKLRKQSAVSSLVSLKKAAKGDAKIQPSDRVYVWTLYVDGDLSSINADKARKPMFLSKKWPVGRALDVIADEHKITNYNNSTLDSDARLNIFRLDKDKPVTVSTSERCAKLTNGDTLYLVRGPI</sequence>
<dbReference type="SUPFAM" id="SSF118310">
    <property type="entry name" value="AN1-like Zinc finger"/>
    <property type="match status" value="1"/>
</dbReference>
<name>A0A642USF0_DIURU</name>
<accession>A0A642USF0</accession>
<feature type="domain" description="AN1-type" evidence="5">
    <location>
        <begin position="34"/>
        <end position="80"/>
    </location>
</feature>
<gene>
    <name evidence="6" type="ORF">DIURU_001957</name>
</gene>
<organism evidence="6 7">
    <name type="scientific">Diutina rugosa</name>
    <name type="common">Yeast</name>
    <name type="synonym">Candida rugosa</name>
    <dbReference type="NCBI Taxonomy" id="5481"/>
    <lineage>
        <taxon>Eukaryota</taxon>
        <taxon>Fungi</taxon>
        <taxon>Dikarya</taxon>
        <taxon>Ascomycota</taxon>
        <taxon>Saccharomycotina</taxon>
        <taxon>Pichiomycetes</taxon>
        <taxon>Debaryomycetaceae</taxon>
        <taxon>Diutina</taxon>
    </lineage>
</organism>
<dbReference type="InterPro" id="IPR000058">
    <property type="entry name" value="Znf_AN1"/>
</dbReference>
<dbReference type="Pfam" id="PF01428">
    <property type="entry name" value="zf-AN1"/>
    <property type="match status" value="1"/>
</dbReference>
<dbReference type="VEuPathDB" id="FungiDB:DIURU_001957"/>
<dbReference type="PANTHER" id="PTHR14677:SF40">
    <property type="entry name" value="CDC48-ASSOCIATED UBIQUITIN-LIKE_ZINC FINGER PROTEIN 1"/>
    <property type="match status" value="1"/>
</dbReference>
<reference evidence="6 7" key="1">
    <citation type="submission" date="2019-07" db="EMBL/GenBank/DDBJ databases">
        <title>Genome assembly of two rare yeast pathogens: Diutina rugosa and Trichomonascus ciferrii.</title>
        <authorList>
            <person name="Mixao V."/>
            <person name="Saus E."/>
            <person name="Hansen A."/>
            <person name="Lass-Flor C."/>
            <person name="Gabaldon T."/>
        </authorList>
    </citation>
    <scope>NUCLEOTIDE SEQUENCE [LARGE SCALE GENOMIC DNA]</scope>
    <source>
        <strain evidence="6 7">CBS 613</strain>
    </source>
</reference>
<evidence type="ECO:0000313" key="7">
    <source>
        <dbReference type="Proteomes" id="UP000449547"/>
    </source>
</evidence>
<evidence type="ECO:0000259" key="5">
    <source>
        <dbReference type="PROSITE" id="PS51039"/>
    </source>
</evidence>
<dbReference type="OrthoDB" id="431929at2759"/>
<keyword evidence="3" id="KW-0862">Zinc</keyword>
<dbReference type="GeneID" id="54780608"/>
<protein>
    <recommendedName>
        <fullName evidence="5">AN1-type domain-containing protein</fullName>
    </recommendedName>
</protein>
<proteinExistence type="predicted"/>
<dbReference type="InterPro" id="IPR057358">
    <property type="entry name" value="UBL_ZFAND1-like"/>
</dbReference>
<dbReference type="GO" id="GO:0005737">
    <property type="term" value="C:cytoplasm"/>
    <property type="evidence" value="ECO:0007669"/>
    <property type="project" value="TreeGrafter"/>
</dbReference>
<dbReference type="RefSeq" id="XP_034013282.1">
    <property type="nucleotide sequence ID" value="XM_034154555.1"/>
</dbReference>
<evidence type="ECO:0000313" key="6">
    <source>
        <dbReference type="EMBL" id="KAA8904376.1"/>
    </source>
</evidence>
<dbReference type="PROSITE" id="PS51039">
    <property type="entry name" value="ZF_AN1"/>
    <property type="match status" value="1"/>
</dbReference>
<evidence type="ECO:0000256" key="2">
    <source>
        <dbReference type="ARBA" id="ARBA00022771"/>
    </source>
</evidence>
<evidence type="ECO:0000256" key="1">
    <source>
        <dbReference type="ARBA" id="ARBA00022723"/>
    </source>
</evidence>
<dbReference type="PANTHER" id="PTHR14677">
    <property type="entry name" value="ARSENITE INDUCUBLE RNA ASSOCIATED PROTEIN AIP-1-RELATED"/>
    <property type="match status" value="1"/>
</dbReference>
<comment type="caution">
    <text evidence="6">The sequence shown here is derived from an EMBL/GenBank/DDBJ whole genome shotgun (WGS) entry which is preliminary data.</text>
</comment>
<keyword evidence="1" id="KW-0479">Metal-binding</keyword>
<dbReference type="Pfam" id="PF25327">
    <property type="entry name" value="UBL_ZFAND1"/>
    <property type="match status" value="1"/>
</dbReference>
<dbReference type="EMBL" id="SWFT01000059">
    <property type="protein sequence ID" value="KAA8904376.1"/>
    <property type="molecule type" value="Genomic_DNA"/>
</dbReference>
<dbReference type="OMA" id="RQYCLKH"/>
<keyword evidence="2 4" id="KW-0863">Zinc-finger</keyword>
<dbReference type="GO" id="GO:0008270">
    <property type="term" value="F:zinc ion binding"/>
    <property type="evidence" value="ECO:0007669"/>
    <property type="project" value="UniProtKB-KW"/>
</dbReference>
<dbReference type="AlphaFoldDB" id="A0A642USF0"/>
<evidence type="ECO:0000256" key="3">
    <source>
        <dbReference type="ARBA" id="ARBA00022833"/>
    </source>
</evidence>
<dbReference type="InterPro" id="IPR035896">
    <property type="entry name" value="AN1-like_Znf"/>
</dbReference>
<dbReference type="SMART" id="SM00154">
    <property type="entry name" value="ZnF_AN1"/>
    <property type="match status" value="1"/>
</dbReference>
<evidence type="ECO:0000256" key="4">
    <source>
        <dbReference type="PROSITE-ProRule" id="PRU00449"/>
    </source>
</evidence>
<keyword evidence="7" id="KW-1185">Reference proteome</keyword>
<dbReference type="Proteomes" id="UP000449547">
    <property type="component" value="Unassembled WGS sequence"/>
</dbReference>
<dbReference type="Gene3D" id="4.10.1110.10">
    <property type="entry name" value="AN1-like Zinc finger"/>
    <property type="match status" value="1"/>
</dbReference>